<dbReference type="AlphaFoldDB" id="A0A839F4M1"/>
<dbReference type="RefSeq" id="WP_182532035.1">
    <property type="nucleotide sequence ID" value="NZ_JACGXL010000005.1"/>
</dbReference>
<dbReference type="Proteomes" id="UP000550401">
    <property type="component" value="Unassembled WGS sequence"/>
</dbReference>
<dbReference type="Pfam" id="PF01841">
    <property type="entry name" value="Transglut_core"/>
    <property type="match status" value="1"/>
</dbReference>
<dbReference type="GO" id="GO:0008233">
    <property type="term" value="F:peptidase activity"/>
    <property type="evidence" value="ECO:0007669"/>
    <property type="project" value="UniProtKB-KW"/>
</dbReference>
<accession>A0A839F4M1</accession>
<evidence type="ECO:0000259" key="2">
    <source>
        <dbReference type="SMART" id="SM00460"/>
    </source>
</evidence>
<evidence type="ECO:0000313" key="4">
    <source>
        <dbReference type="Proteomes" id="UP000550401"/>
    </source>
</evidence>
<dbReference type="SMART" id="SM00460">
    <property type="entry name" value="TGc"/>
    <property type="match status" value="1"/>
</dbReference>
<protein>
    <submittedName>
        <fullName evidence="3">Transglutaminase-like putative cysteine protease</fullName>
    </submittedName>
</protein>
<sequence>MRSTLRPALLCCALLVAWGAGAGEPKPSNEEIERGLRSLLVASPYRIPESARAGTIRFRVQMLGAPWAWPETYEQHVRDDGATTELTICSECGEETPPSADDLRHYLEPNAWVQSRDRRVIAFARAATGGTVDSQMNQLVLAVQRKLTGTIDFREYQSATEALISRGGDCTEFAILLAAAARARHIPTRVVAGVSYASHFLGERHAFSPHMWVQAWDGRRWKSYDAALGKFDASHIAISIGDGTPDGFRGEMQTIARMHIVGAAGVVKDAG</sequence>
<dbReference type="InterPro" id="IPR002931">
    <property type="entry name" value="Transglutaminase-like"/>
</dbReference>
<keyword evidence="4" id="KW-1185">Reference proteome</keyword>
<keyword evidence="1" id="KW-0732">Signal</keyword>
<gene>
    <name evidence="3" type="ORF">FHW12_003228</name>
</gene>
<dbReference type="EMBL" id="JACGXL010000005">
    <property type="protein sequence ID" value="MBA8888992.1"/>
    <property type="molecule type" value="Genomic_DNA"/>
</dbReference>
<feature type="signal peptide" evidence="1">
    <location>
        <begin position="1"/>
        <end position="22"/>
    </location>
</feature>
<comment type="caution">
    <text evidence="3">The sequence shown here is derived from an EMBL/GenBank/DDBJ whole genome shotgun (WGS) entry which is preliminary data.</text>
</comment>
<feature type="chain" id="PRO_5033021858" evidence="1">
    <location>
        <begin position="23"/>
        <end position="271"/>
    </location>
</feature>
<dbReference type="Gene3D" id="3.10.620.30">
    <property type="match status" value="1"/>
</dbReference>
<name>A0A839F4M1_9GAMM</name>
<dbReference type="InterPro" id="IPR038765">
    <property type="entry name" value="Papain-like_cys_pep_sf"/>
</dbReference>
<dbReference type="GO" id="GO:0006508">
    <property type="term" value="P:proteolysis"/>
    <property type="evidence" value="ECO:0007669"/>
    <property type="project" value="UniProtKB-KW"/>
</dbReference>
<proteinExistence type="predicted"/>
<keyword evidence="3" id="KW-0645">Protease</keyword>
<dbReference type="SUPFAM" id="SSF54001">
    <property type="entry name" value="Cysteine proteinases"/>
    <property type="match status" value="1"/>
</dbReference>
<dbReference type="PANTHER" id="PTHR33490">
    <property type="entry name" value="BLR5614 PROTEIN-RELATED"/>
    <property type="match status" value="1"/>
</dbReference>
<keyword evidence="3" id="KW-0378">Hydrolase</keyword>
<organism evidence="3 4">
    <name type="scientific">Dokdonella fugitiva</name>
    <dbReference type="NCBI Taxonomy" id="328517"/>
    <lineage>
        <taxon>Bacteria</taxon>
        <taxon>Pseudomonadati</taxon>
        <taxon>Pseudomonadota</taxon>
        <taxon>Gammaproteobacteria</taxon>
        <taxon>Lysobacterales</taxon>
        <taxon>Rhodanobacteraceae</taxon>
        <taxon>Dokdonella</taxon>
    </lineage>
</organism>
<evidence type="ECO:0000256" key="1">
    <source>
        <dbReference type="SAM" id="SignalP"/>
    </source>
</evidence>
<feature type="domain" description="Transglutaminase-like" evidence="2">
    <location>
        <begin position="162"/>
        <end position="228"/>
    </location>
</feature>
<evidence type="ECO:0000313" key="3">
    <source>
        <dbReference type="EMBL" id="MBA8888992.1"/>
    </source>
</evidence>
<reference evidence="3 4" key="1">
    <citation type="submission" date="2020-07" db="EMBL/GenBank/DDBJ databases">
        <title>Genomic Encyclopedia of Type Strains, Phase IV (KMG-V): Genome sequencing to study the core and pangenomes of soil and plant-associated prokaryotes.</title>
        <authorList>
            <person name="Whitman W."/>
        </authorList>
    </citation>
    <scope>NUCLEOTIDE SEQUENCE [LARGE SCALE GENOMIC DNA]</scope>
    <source>
        <strain evidence="3 4">RH2WT43</strain>
    </source>
</reference>